<evidence type="ECO:0000313" key="2">
    <source>
        <dbReference type="WBParaSite" id="nRc.2.0.1.t03787-RA"/>
    </source>
</evidence>
<dbReference type="Proteomes" id="UP000887565">
    <property type="component" value="Unplaced"/>
</dbReference>
<reference evidence="2" key="1">
    <citation type="submission" date="2022-11" db="UniProtKB">
        <authorList>
            <consortium name="WormBaseParasite"/>
        </authorList>
    </citation>
    <scope>IDENTIFICATION</scope>
</reference>
<dbReference type="WBParaSite" id="nRc.2.0.1.t03787-RA">
    <property type="protein sequence ID" value="nRc.2.0.1.t03787-RA"/>
    <property type="gene ID" value="nRc.2.0.1.g03787"/>
</dbReference>
<proteinExistence type="predicted"/>
<organism evidence="1 2">
    <name type="scientific">Romanomermis culicivorax</name>
    <name type="common">Nematode worm</name>
    <dbReference type="NCBI Taxonomy" id="13658"/>
    <lineage>
        <taxon>Eukaryota</taxon>
        <taxon>Metazoa</taxon>
        <taxon>Ecdysozoa</taxon>
        <taxon>Nematoda</taxon>
        <taxon>Enoplea</taxon>
        <taxon>Dorylaimia</taxon>
        <taxon>Mermithida</taxon>
        <taxon>Mermithoidea</taxon>
        <taxon>Mermithidae</taxon>
        <taxon>Romanomermis</taxon>
    </lineage>
</organism>
<evidence type="ECO:0000313" key="1">
    <source>
        <dbReference type="Proteomes" id="UP000887565"/>
    </source>
</evidence>
<sequence length="158" mass="17477">MDEPKITQENDACDLRIETVKPLENGNESFYLKCEPTFVAKDNATMVIVGRWILYPCENRTIDECIVAEKSSISKSIQSVLNLTFSDAPVSGVGFGPMPNTLLLNSDNTCVSNPPSPGAQCCLSHSASESDLSNARYFFQCHPAEQGNFHDHWEEWSG</sequence>
<name>A0A915HQY8_ROMCU</name>
<accession>A0A915HQY8</accession>
<protein>
    <submittedName>
        <fullName evidence="2">Uncharacterized protein</fullName>
    </submittedName>
</protein>
<keyword evidence="1" id="KW-1185">Reference proteome</keyword>
<dbReference type="AlphaFoldDB" id="A0A915HQY8"/>